<evidence type="ECO:0000256" key="7">
    <source>
        <dbReference type="ARBA" id="ARBA00023274"/>
    </source>
</evidence>
<feature type="compositionally biased region" description="Basic residues" evidence="9">
    <location>
        <begin position="121"/>
        <end position="131"/>
    </location>
</feature>
<evidence type="ECO:0000256" key="5">
    <source>
        <dbReference type="ARBA" id="ARBA00023128"/>
    </source>
</evidence>
<dbReference type="Proteomes" id="UP001629113">
    <property type="component" value="Unassembled WGS sequence"/>
</dbReference>
<dbReference type="PANTHER" id="PTHR28184">
    <property type="entry name" value="MITOCHONDRIAL HOMOLOGOUS RECOMBINATION PROTEIN 1"/>
    <property type="match status" value="1"/>
</dbReference>
<keyword evidence="4" id="KW-0805">Transcription regulation</keyword>
<feature type="compositionally biased region" description="Acidic residues" evidence="9">
    <location>
        <begin position="249"/>
        <end position="264"/>
    </location>
</feature>
<feature type="region of interest" description="Disordered" evidence="9">
    <location>
        <begin position="243"/>
        <end position="276"/>
    </location>
</feature>
<accession>A0ABR4P8J1</accession>
<gene>
    <name evidence="10" type="ORF">PVAG01_08133</name>
</gene>
<evidence type="ECO:0000256" key="6">
    <source>
        <dbReference type="ARBA" id="ARBA00023163"/>
    </source>
</evidence>
<evidence type="ECO:0000313" key="11">
    <source>
        <dbReference type="Proteomes" id="UP001629113"/>
    </source>
</evidence>
<dbReference type="Pfam" id="PF12829">
    <property type="entry name" value="Mhr1"/>
    <property type="match status" value="1"/>
</dbReference>
<dbReference type="InterPro" id="IPR024629">
    <property type="entry name" value="Ribosomal_mL67"/>
</dbReference>
<feature type="region of interest" description="Disordered" evidence="9">
    <location>
        <begin position="115"/>
        <end position="136"/>
    </location>
</feature>
<keyword evidence="3" id="KW-0689">Ribosomal protein</keyword>
<comment type="subcellular location">
    <subcellularLocation>
        <location evidence="1">Mitochondrion</location>
    </subcellularLocation>
</comment>
<reference evidence="10 11" key="1">
    <citation type="submission" date="2024-06" db="EMBL/GenBank/DDBJ databases">
        <title>Complete genome of Phlyctema vagabunda strain 19-DSS-EL-015.</title>
        <authorList>
            <person name="Fiorenzani C."/>
        </authorList>
    </citation>
    <scope>NUCLEOTIDE SEQUENCE [LARGE SCALE GENOMIC DNA]</scope>
    <source>
        <strain evidence="10 11">19-DSS-EL-015</strain>
    </source>
</reference>
<evidence type="ECO:0000313" key="10">
    <source>
        <dbReference type="EMBL" id="KAL3419635.1"/>
    </source>
</evidence>
<evidence type="ECO:0000256" key="4">
    <source>
        <dbReference type="ARBA" id="ARBA00023015"/>
    </source>
</evidence>
<evidence type="ECO:0000256" key="9">
    <source>
        <dbReference type="SAM" id="MobiDB-lite"/>
    </source>
</evidence>
<keyword evidence="7" id="KW-0687">Ribonucleoprotein</keyword>
<dbReference type="PANTHER" id="PTHR28184:SF1">
    <property type="entry name" value="LARGE RIBOSOMAL SUBUNIT PROTEIN ML67"/>
    <property type="match status" value="1"/>
</dbReference>
<evidence type="ECO:0000256" key="2">
    <source>
        <dbReference type="ARBA" id="ARBA00010741"/>
    </source>
</evidence>
<keyword evidence="5" id="KW-0496">Mitochondrion</keyword>
<keyword evidence="6" id="KW-0804">Transcription</keyword>
<name>A0ABR4P8J1_9HELO</name>
<proteinExistence type="inferred from homology"/>
<keyword evidence="11" id="KW-1185">Reference proteome</keyword>
<evidence type="ECO:0000256" key="1">
    <source>
        <dbReference type="ARBA" id="ARBA00004173"/>
    </source>
</evidence>
<protein>
    <recommendedName>
        <fullName evidence="8">Large ribosomal subunit protein mL67</fullName>
    </recommendedName>
</protein>
<evidence type="ECO:0000256" key="3">
    <source>
        <dbReference type="ARBA" id="ARBA00022980"/>
    </source>
</evidence>
<comment type="caution">
    <text evidence="10">The sequence shown here is derived from an EMBL/GenBank/DDBJ whole genome shotgun (WGS) entry which is preliminary data.</text>
</comment>
<dbReference type="EMBL" id="JBFCZG010000007">
    <property type="protein sequence ID" value="KAL3419635.1"/>
    <property type="molecule type" value="Genomic_DNA"/>
</dbReference>
<sequence length="286" mass="32546">MAGGHRMVARRAKDHARRAIQSAEAIAAHQAWRAAQPREEKVRIPTIDSEHGRRIYVWNHIQTNQVVYSLTQATKNREALKQIPYNGKKTVPSALRKDLWMPLCQITFPQATELPAAPPTVKKHGRGRTKPTPKPENRIGLAAFQKLREYKMRHQLEWDPEVLGKDPETGYFINKKIRGRLIRDQKANSVADLAAVLTEVTGVDGVQDKEVIVKWSNLLDAEFADSWSGNIVHDTLEYSKNNRKNFVPEEAEEDQEFEGEEAEFEQPLLEGEKLGEDIVVQEKKSA</sequence>
<organism evidence="10 11">
    <name type="scientific">Phlyctema vagabunda</name>
    <dbReference type="NCBI Taxonomy" id="108571"/>
    <lineage>
        <taxon>Eukaryota</taxon>
        <taxon>Fungi</taxon>
        <taxon>Dikarya</taxon>
        <taxon>Ascomycota</taxon>
        <taxon>Pezizomycotina</taxon>
        <taxon>Leotiomycetes</taxon>
        <taxon>Helotiales</taxon>
        <taxon>Dermateaceae</taxon>
        <taxon>Phlyctema</taxon>
    </lineage>
</organism>
<comment type="similarity">
    <text evidence="2">Belongs to the mitochondrion-specific ribosomal protein mL67 family.</text>
</comment>
<evidence type="ECO:0000256" key="8">
    <source>
        <dbReference type="ARBA" id="ARBA00035185"/>
    </source>
</evidence>